<feature type="transmembrane region" description="Helical" evidence="5">
    <location>
        <begin position="252"/>
        <end position="274"/>
    </location>
</feature>
<evidence type="ECO:0000256" key="2">
    <source>
        <dbReference type="ARBA" id="ARBA00022692"/>
    </source>
</evidence>
<proteinExistence type="predicted"/>
<evidence type="ECO:0000256" key="3">
    <source>
        <dbReference type="ARBA" id="ARBA00022989"/>
    </source>
</evidence>
<evidence type="ECO:0000313" key="8">
    <source>
        <dbReference type="Proteomes" id="UP001139157"/>
    </source>
</evidence>
<feature type="domain" description="Major facilitator superfamily (MFS) profile" evidence="6">
    <location>
        <begin position="5"/>
        <end position="399"/>
    </location>
</feature>
<dbReference type="RefSeq" id="WP_251915179.1">
    <property type="nucleotide sequence ID" value="NZ_JAMRXG010000011.1"/>
</dbReference>
<dbReference type="InterPro" id="IPR011701">
    <property type="entry name" value="MFS"/>
</dbReference>
<dbReference type="AlphaFoldDB" id="A0A9X2J1B1"/>
<accession>A0A9X2J1B1</accession>
<reference evidence="7" key="1">
    <citation type="submission" date="2022-06" db="EMBL/GenBank/DDBJ databases">
        <title>Novel species in genus nocardia.</title>
        <authorList>
            <person name="Li F."/>
        </authorList>
    </citation>
    <scope>NUCLEOTIDE SEQUENCE</scope>
    <source>
        <strain evidence="7">CDC141</strain>
    </source>
</reference>
<protein>
    <submittedName>
        <fullName evidence="7">MFS transporter</fullName>
    </submittedName>
</protein>
<feature type="transmembrane region" description="Helical" evidence="5">
    <location>
        <begin position="371"/>
        <end position="392"/>
    </location>
</feature>
<evidence type="ECO:0000256" key="4">
    <source>
        <dbReference type="ARBA" id="ARBA00023136"/>
    </source>
</evidence>
<evidence type="ECO:0000313" key="7">
    <source>
        <dbReference type="EMBL" id="MCM6776801.1"/>
    </source>
</evidence>
<feature type="transmembrane region" description="Helical" evidence="5">
    <location>
        <begin position="106"/>
        <end position="126"/>
    </location>
</feature>
<dbReference type="EMBL" id="JAMRXG010000011">
    <property type="protein sequence ID" value="MCM6776801.1"/>
    <property type="molecule type" value="Genomic_DNA"/>
</dbReference>
<feature type="transmembrane region" description="Helical" evidence="5">
    <location>
        <begin position="310"/>
        <end position="333"/>
    </location>
</feature>
<sequence length="399" mass="40918">MRTEFVFPVWLGLANLSLSMALLTPPLVTLALRVHQIDPAQQNASLGWVLGLGAFVALIANPVAGRMSDRTTARIGRRRPWLVGGLVVGAAGLAVCATQPSIPGVALGWCLAQAGFNGTLAALTATVADQVLDQRRGVAAAAMGLGQLAGVVAGSMVVGACADHIALQFLLPVVPALLLVTGFAVVLPDRGGPIDRPRAGRILAGLVAGLRRSRDFRWAWLYRFLTALGIATPLSYLAYFLTDRLDIDPEQVAANVSGLVTATFGLTAVAAVLGGWFSDRVGRRKAFLLSGSGLMAVAMTALAVADRFAWVLVAAMVFGIGVGLFMSVGLALVTQVLPDPETAAADLGVANIGTALPQILGPLAAPALLGGGGFAALLAFAALAHMAAAVALTRITGVR</sequence>
<evidence type="ECO:0000259" key="6">
    <source>
        <dbReference type="PROSITE" id="PS50850"/>
    </source>
</evidence>
<dbReference type="GO" id="GO:0022857">
    <property type="term" value="F:transmembrane transporter activity"/>
    <property type="evidence" value="ECO:0007669"/>
    <property type="project" value="InterPro"/>
</dbReference>
<evidence type="ECO:0000256" key="1">
    <source>
        <dbReference type="ARBA" id="ARBA00004651"/>
    </source>
</evidence>
<gene>
    <name evidence="7" type="ORF">NDR86_25255</name>
</gene>
<keyword evidence="4 5" id="KW-0472">Membrane</keyword>
<keyword evidence="2 5" id="KW-0812">Transmembrane</keyword>
<dbReference type="PANTHER" id="PTHR23528:SF1">
    <property type="entry name" value="MAJOR FACILITATOR SUPERFAMILY (MFS) PROFILE DOMAIN-CONTAINING PROTEIN"/>
    <property type="match status" value="1"/>
</dbReference>
<dbReference type="InterPro" id="IPR005829">
    <property type="entry name" value="Sugar_transporter_CS"/>
</dbReference>
<feature type="transmembrane region" description="Helical" evidence="5">
    <location>
        <begin position="165"/>
        <end position="187"/>
    </location>
</feature>
<dbReference type="InterPro" id="IPR020846">
    <property type="entry name" value="MFS_dom"/>
</dbReference>
<dbReference type="PROSITE" id="PS00216">
    <property type="entry name" value="SUGAR_TRANSPORT_1"/>
    <property type="match status" value="1"/>
</dbReference>
<dbReference type="PROSITE" id="PS50850">
    <property type="entry name" value="MFS"/>
    <property type="match status" value="1"/>
</dbReference>
<feature type="transmembrane region" description="Helical" evidence="5">
    <location>
        <begin position="220"/>
        <end position="240"/>
    </location>
</feature>
<dbReference type="Pfam" id="PF07690">
    <property type="entry name" value="MFS_1"/>
    <property type="match status" value="1"/>
</dbReference>
<keyword evidence="8" id="KW-1185">Reference proteome</keyword>
<dbReference type="Proteomes" id="UP001139157">
    <property type="component" value="Unassembled WGS sequence"/>
</dbReference>
<dbReference type="InterPro" id="IPR036259">
    <property type="entry name" value="MFS_trans_sf"/>
</dbReference>
<comment type="caution">
    <text evidence="7">The sequence shown here is derived from an EMBL/GenBank/DDBJ whole genome shotgun (WGS) entry which is preliminary data.</text>
</comment>
<feature type="transmembrane region" description="Helical" evidence="5">
    <location>
        <begin position="81"/>
        <end position="100"/>
    </location>
</feature>
<dbReference type="PANTHER" id="PTHR23528">
    <property type="match status" value="1"/>
</dbReference>
<dbReference type="SUPFAM" id="SSF103473">
    <property type="entry name" value="MFS general substrate transporter"/>
    <property type="match status" value="1"/>
</dbReference>
<evidence type="ECO:0000256" key="5">
    <source>
        <dbReference type="SAM" id="Phobius"/>
    </source>
</evidence>
<keyword evidence="3 5" id="KW-1133">Transmembrane helix</keyword>
<feature type="transmembrane region" description="Helical" evidence="5">
    <location>
        <begin position="138"/>
        <end position="159"/>
    </location>
</feature>
<name>A0A9X2J1B1_9NOCA</name>
<dbReference type="Gene3D" id="1.20.1250.20">
    <property type="entry name" value="MFS general substrate transporter like domains"/>
    <property type="match status" value="2"/>
</dbReference>
<organism evidence="7 8">
    <name type="scientific">Nocardia pulmonis</name>
    <dbReference type="NCBI Taxonomy" id="2951408"/>
    <lineage>
        <taxon>Bacteria</taxon>
        <taxon>Bacillati</taxon>
        <taxon>Actinomycetota</taxon>
        <taxon>Actinomycetes</taxon>
        <taxon>Mycobacteriales</taxon>
        <taxon>Nocardiaceae</taxon>
        <taxon>Nocardia</taxon>
    </lineage>
</organism>
<feature type="transmembrane region" description="Helical" evidence="5">
    <location>
        <begin position="45"/>
        <end position="61"/>
    </location>
</feature>
<dbReference type="GO" id="GO:0005886">
    <property type="term" value="C:plasma membrane"/>
    <property type="evidence" value="ECO:0007669"/>
    <property type="project" value="UniProtKB-SubCell"/>
</dbReference>
<comment type="subcellular location">
    <subcellularLocation>
        <location evidence="1">Cell membrane</location>
        <topology evidence="1">Multi-pass membrane protein</topology>
    </subcellularLocation>
</comment>